<name>A0A1Y6IX36_9VIBR</name>
<dbReference type="InterPro" id="IPR037051">
    <property type="entry name" value="4-carb_acid_sugar_kinase_N_sf"/>
</dbReference>
<dbReference type="Gene3D" id="3.40.980.20">
    <property type="entry name" value="Four-carbon acid sugar kinase, nucleotide binding domain"/>
    <property type="match status" value="1"/>
</dbReference>
<dbReference type="RefSeq" id="WP_159457419.1">
    <property type="nucleotide sequence ID" value="NZ_AP024884.1"/>
</dbReference>
<keyword evidence="5" id="KW-0067">ATP-binding</keyword>
<proteinExistence type="inferred from homology"/>
<dbReference type="EMBL" id="FXXI01000003">
    <property type="protein sequence ID" value="SMS01052.1"/>
    <property type="molecule type" value="Genomic_DNA"/>
</dbReference>
<accession>A0A1Y6IX36</accession>
<dbReference type="InterPro" id="IPR031475">
    <property type="entry name" value="NBD_C"/>
</dbReference>
<evidence type="ECO:0000256" key="1">
    <source>
        <dbReference type="ARBA" id="ARBA00005715"/>
    </source>
</evidence>
<dbReference type="OrthoDB" id="191465at2"/>
<dbReference type="SUPFAM" id="SSF142764">
    <property type="entry name" value="YgbK-like"/>
    <property type="match status" value="1"/>
</dbReference>
<organism evidence="10 11">
    <name type="scientific">Vibrio mangrovi</name>
    <dbReference type="NCBI Taxonomy" id="474394"/>
    <lineage>
        <taxon>Bacteria</taxon>
        <taxon>Pseudomonadati</taxon>
        <taxon>Pseudomonadota</taxon>
        <taxon>Gammaproteobacteria</taxon>
        <taxon>Vibrionales</taxon>
        <taxon>Vibrionaceae</taxon>
        <taxon>Vibrio</taxon>
    </lineage>
</organism>
<feature type="domain" description="Four-carbon acid sugar kinase N-terminal" evidence="7">
    <location>
        <begin position="12"/>
        <end position="230"/>
    </location>
</feature>
<evidence type="ECO:0000313" key="10">
    <source>
        <dbReference type="EMBL" id="SMS01052.1"/>
    </source>
</evidence>
<evidence type="ECO:0000256" key="4">
    <source>
        <dbReference type="ARBA" id="ARBA00022777"/>
    </source>
</evidence>
<dbReference type="InterPro" id="IPR010737">
    <property type="entry name" value="4-carb_acid_sugar_kinase_N"/>
</dbReference>
<sequence>MSNQSFTDLPQIIVSDDFTGANDIGVGLVDSGSRVSVILNPSSRTALRSDTAYVLCSDSRDDEAAVAKGKLQQLIRLYPEMVQQQVLLKKVDSTLRGNIGAEIASFVDMHFPLAIVAIGAPEAGRRTTQGYCYVHDQLLTETEYASDPKSPVRSARIKVLLETQTALTVDELFIDEVRTASLAERLESLHRSGAQVIVCDAETASDLRAIYQAATQLSCHTLLVTTGEMAAAVKPRAASHQALCIPNAMPLLGVIGSMSQVTLEQVEALESHQNVTMLDVSVADVLSPEREKYQHSLVRDITASLKNHHHCLICTCQNAAQRHEIQEICDAFNLSRPELGNRLKQFLAQVVRSVMQPAHQHLPGSLLLCGGDIALAVCRELEGDQFELQGMIAGCLPCGTLSYGNRSSLAELTIPVFTKAGGFGDPTSFTQLIEFLEHYRFSEHMQLGEQVQFLQQEDKS</sequence>
<reference evidence="9 12" key="2">
    <citation type="submission" date="2023-11" db="EMBL/GenBank/DDBJ databases">
        <title>Plant-associative lifestyle of Vibrio porteresiae and its evolutionary dynamics.</title>
        <authorList>
            <person name="Rameshkumar N."/>
            <person name="Kirti K."/>
        </authorList>
    </citation>
    <scope>NUCLEOTIDE SEQUENCE [LARGE SCALE GENOMIC DNA]</scope>
    <source>
        <strain evidence="9 12">MSSRF38</strain>
    </source>
</reference>
<gene>
    <name evidence="9" type="ORF">SBX37_18035</name>
    <name evidence="10" type="ORF">VIM7927_02329</name>
</gene>
<evidence type="ECO:0000313" key="9">
    <source>
        <dbReference type="EMBL" id="MDW6004761.1"/>
    </source>
</evidence>
<evidence type="ECO:0000313" key="11">
    <source>
        <dbReference type="Proteomes" id="UP000196125"/>
    </source>
</evidence>
<dbReference type="GO" id="GO:0005524">
    <property type="term" value="F:ATP binding"/>
    <property type="evidence" value="ECO:0007669"/>
    <property type="project" value="UniProtKB-KW"/>
</dbReference>
<dbReference type="Proteomes" id="UP000196125">
    <property type="component" value="Unassembled WGS sequence"/>
</dbReference>
<feature type="domain" description="Four-carbon acid sugar kinase nucleotide binding" evidence="8">
    <location>
        <begin position="252"/>
        <end position="429"/>
    </location>
</feature>
<reference evidence="10 11" key="1">
    <citation type="submission" date="2017-05" db="EMBL/GenBank/DDBJ databases">
        <authorList>
            <person name="Song R."/>
            <person name="Chenine A.L."/>
            <person name="Ruprecht R.M."/>
        </authorList>
    </citation>
    <scope>NUCLEOTIDE SEQUENCE [LARGE SCALE GENOMIC DNA]</scope>
    <source>
        <strain evidence="10 11">CECT 7927</strain>
    </source>
</reference>
<keyword evidence="3" id="KW-0547">Nucleotide-binding</keyword>
<dbReference type="Pfam" id="PF07005">
    <property type="entry name" value="SBD_N"/>
    <property type="match status" value="1"/>
</dbReference>
<dbReference type="Proteomes" id="UP001283366">
    <property type="component" value="Unassembled WGS sequence"/>
</dbReference>
<evidence type="ECO:0000259" key="7">
    <source>
        <dbReference type="Pfam" id="PF07005"/>
    </source>
</evidence>
<evidence type="ECO:0000256" key="2">
    <source>
        <dbReference type="ARBA" id="ARBA00022679"/>
    </source>
</evidence>
<comment type="similarity">
    <text evidence="1">Belongs to the four-carbon acid sugar kinase family.</text>
</comment>
<evidence type="ECO:0000259" key="8">
    <source>
        <dbReference type="Pfam" id="PF17042"/>
    </source>
</evidence>
<keyword evidence="6" id="KW-0119">Carbohydrate metabolism</keyword>
<dbReference type="EMBL" id="JAWRCO010000002">
    <property type="protein sequence ID" value="MDW6004761.1"/>
    <property type="molecule type" value="Genomic_DNA"/>
</dbReference>
<evidence type="ECO:0000313" key="12">
    <source>
        <dbReference type="Proteomes" id="UP001283366"/>
    </source>
</evidence>
<protein>
    <submittedName>
        <fullName evidence="9">Four-carbon acid sugar kinase family protein</fullName>
    </submittedName>
</protein>
<dbReference type="InterPro" id="IPR042213">
    <property type="entry name" value="NBD_C_sf"/>
</dbReference>
<evidence type="ECO:0000256" key="3">
    <source>
        <dbReference type="ARBA" id="ARBA00022741"/>
    </source>
</evidence>
<evidence type="ECO:0000256" key="5">
    <source>
        <dbReference type="ARBA" id="ARBA00022840"/>
    </source>
</evidence>
<dbReference type="AlphaFoldDB" id="A0A1Y6IX36"/>
<dbReference type="GO" id="GO:0016301">
    <property type="term" value="F:kinase activity"/>
    <property type="evidence" value="ECO:0007669"/>
    <property type="project" value="UniProtKB-KW"/>
</dbReference>
<dbReference type="Gene3D" id="3.40.50.10840">
    <property type="entry name" value="Putative sugar-binding, N-terminal domain"/>
    <property type="match status" value="1"/>
</dbReference>
<keyword evidence="12" id="KW-1185">Reference proteome</keyword>
<dbReference type="Pfam" id="PF17042">
    <property type="entry name" value="NBD_C"/>
    <property type="match status" value="1"/>
</dbReference>
<evidence type="ECO:0000256" key="6">
    <source>
        <dbReference type="ARBA" id="ARBA00023277"/>
    </source>
</evidence>
<keyword evidence="4 9" id="KW-0418">Kinase</keyword>
<keyword evidence="2" id="KW-0808">Transferase</keyword>